<dbReference type="Pfam" id="PF19029">
    <property type="entry name" value="DUF883_C"/>
    <property type="match status" value="1"/>
</dbReference>
<feature type="region of interest" description="Disordered" evidence="1">
    <location>
        <begin position="1"/>
        <end position="21"/>
    </location>
</feature>
<dbReference type="AlphaFoldDB" id="A0A1M7PV29"/>
<dbReference type="PANTHER" id="PTHR35893">
    <property type="entry name" value="INNER MEMBRANE PROTEIN-RELATED"/>
    <property type="match status" value="1"/>
</dbReference>
<evidence type="ECO:0000313" key="4">
    <source>
        <dbReference type="Proteomes" id="UP000184339"/>
    </source>
</evidence>
<evidence type="ECO:0000259" key="2">
    <source>
        <dbReference type="Pfam" id="PF19029"/>
    </source>
</evidence>
<keyword evidence="4" id="KW-1185">Reference proteome</keyword>
<name>A0A1M7PV29_9BURK</name>
<evidence type="ECO:0000313" key="3">
    <source>
        <dbReference type="EMBL" id="SHN21373.1"/>
    </source>
</evidence>
<dbReference type="SUPFAM" id="SSF47661">
    <property type="entry name" value="t-snare proteins"/>
    <property type="match status" value="1"/>
</dbReference>
<evidence type="ECO:0000256" key="1">
    <source>
        <dbReference type="SAM" id="MobiDB-lite"/>
    </source>
</evidence>
<organism evidence="3 4">
    <name type="scientific">Duganella sacchari</name>
    <dbReference type="NCBI Taxonomy" id="551987"/>
    <lineage>
        <taxon>Bacteria</taxon>
        <taxon>Pseudomonadati</taxon>
        <taxon>Pseudomonadota</taxon>
        <taxon>Betaproteobacteria</taxon>
        <taxon>Burkholderiales</taxon>
        <taxon>Oxalobacteraceae</taxon>
        <taxon>Telluria group</taxon>
        <taxon>Duganella</taxon>
    </lineage>
</organism>
<sequence>MESTEHDAISTSQNAASNARGKLMDELTHTISEAEKWLSEHAEEVSAAASATRARFDDALHTARDDLRKLEDSLLAHGRNAAECTNAYVQENPWKAVGLGAALGVLVGVLISKK</sequence>
<dbReference type="GO" id="GO:0016020">
    <property type="term" value="C:membrane"/>
    <property type="evidence" value="ECO:0007669"/>
    <property type="project" value="InterPro"/>
</dbReference>
<dbReference type="InterPro" id="IPR038407">
    <property type="entry name" value="v-SNARE_N_sf"/>
</dbReference>
<dbReference type="GO" id="GO:0043022">
    <property type="term" value="F:ribosome binding"/>
    <property type="evidence" value="ECO:0007669"/>
    <property type="project" value="InterPro"/>
</dbReference>
<dbReference type="Proteomes" id="UP000184339">
    <property type="component" value="Unassembled WGS sequence"/>
</dbReference>
<accession>A0A1M7PV29</accession>
<dbReference type="Gene3D" id="1.20.58.400">
    <property type="entry name" value="t-snare proteins"/>
    <property type="match status" value="1"/>
</dbReference>
<dbReference type="GO" id="GO:0016192">
    <property type="term" value="P:vesicle-mediated transport"/>
    <property type="evidence" value="ECO:0007669"/>
    <property type="project" value="InterPro"/>
</dbReference>
<protein>
    <submittedName>
        <fullName evidence="3">Membrane-anchored ribosome-binding protein, inhibits growth in stationary phase, ElaB/YqjD/DUF883 family</fullName>
    </submittedName>
</protein>
<dbReference type="STRING" id="551987.SAMN05192549_105449"/>
<dbReference type="RefSeq" id="WP_072785394.1">
    <property type="nucleotide sequence ID" value="NZ_FRCX01000005.1"/>
</dbReference>
<reference evidence="4" key="1">
    <citation type="submission" date="2016-11" db="EMBL/GenBank/DDBJ databases">
        <authorList>
            <person name="Varghese N."/>
            <person name="Submissions S."/>
        </authorList>
    </citation>
    <scope>NUCLEOTIDE SEQUENCE [LARGE SCALE GENOMIC DNA]</scope>
    <source>
        <strain evidence="4">Sac-22</strain>
    </source>
</reference>
<gene>
    <name evidence="3" type="ORF">SAMN05192549_105449</name>
</gene>
<dbReference type="InterPro" id="IPR010989">
    <property type="entry name" value="SNARE"/>
</dbReference>
<dbReference type="InterPro" id="IPR043605">
    <property type="entry name" value="DUF883_C"/>
</dbReference>
<feature type="domain" description="DUF883" evidence="2">
    <location>
        <begin position="85"/>
        <end position="114"/>
    </location>
</feature>
<dbReference type="OrthoDB" id="9181874at2"/>
<dbReference type="PANTHER" id="PTHR35893:SF3">
    <property type="entry name" value="INNER MEMBRANE PROTEIN"/>
    <property type="match status" value="1"/>
</dbReference>
<proteinExistence type="predicted"/>
<dbReference type="EMBL" id="FRCX01000005">
    <property type="protein sequence ID" value="SHN21373.1"/>
    <property type="molecule type" value="Genomic_DNA"/>
</dbReference>
<dbReference type="InterPro" id="IPR010279">
    <property type="entry name" value="YqjD/ElaB"/>
</dbReference>